<dbReference type="GO" id="GO:0050801">
    <property type="term" value="P:monoatomic ion homeostasis"/>
    <property type="evidence" value="ECO:0007669"/>
    <property type="project" value="TreeGrafter"/>
</dbReference>
<dbReference type="GO" id="GO:0006820">
    <property type="term" value="P:monoatomic anion transport"/>
    <property type="evidence" value="ECO:0007669"/>
    <property type="project" value="InterPro"/>
</dbReference>
<protein>
    <recommendedName>
        <fullName evidence="6">Bicarbonate transporter-like transmembrane domain-containing protein</fullName>
    </recommendedName>
</protein>
<feature type="transmembrane region" description="Helical" evidence="5">
    <location>
        <begin position="122"/>
        <end position="139"/>
    </location>
</feature>
<dbReference type="Pfam" id="PF00955">
    <property type="entry name" value="HCO3_cotransp"/>
    <property type="match status" value="1"/>
</dbReference>
<comment type="subcellular location">
    <subcellularLocation>
        <location evidence="1">Membrane</location>
        <topology evidence="1">Multi-pass membrane protein</topology>
    </subcellularLocation>
</comment>
<keyword evidence="2 5" id="KW-0812">Transmembrane</keyword>
<evidence type="ECO:0000313" key="7">
    <source>
        <dbReference type="EMBL" id="KAK7073732.1"/>
    </source>
</evidence>
<evidence type="ECO:0000313" key="8">
    <source>
        <dbReference type="Proteomes" id="UP001381693"/>
    </source>
</evidence>
<evidence type="ECO:0000259" key="6">
    <source>
        <dbReference type="Pfam" id="PF00955"/>
    </source>
</evidence>
<evidence type="ECO:0000256" key="3">
    <source>
        <dbReference type="ARBA" id="ARBA00022989"/>
    </source>
</evidence>
<gene>
    <name evidence="7" type="ORF">SK128_010605</name>
</gene>
<dbReference type="Gene3D" id="1.10.287.570">
    <property type="entry name" value="Helical hairpin bin"/>
    <property type="match status" value="1"/>
</dbReference>
<organism evidence="7 8">
    <name type="scientific">Halocaridina rubra</name>
    <name type="common">Hawaiian red shrimp</name>
    <dbReference type="NCBI Taxonomy" id="373956"/>
    <lineage>
        <taxon>Eukaryota</taxon>
        <taxon>Metazoa</taxon>
        <taxon>Ecdysozoa</taxon>
        <taxon>Arthropoda</taxon>
        <taxon>Crustacea</taxon>
        <taxon>Multicrustacea</taxon>
        <taxon>Malacostraca</taxon>
        <taxon>Eumalacostraca</taxon>
        <taxon>Eucarida</taxon>
        <taxon>Decapoda</taxon>
        <taxon>Pleocyemata</taxon>
        <taxon>Caridea</taxon>
        <taxon>Atyoidea</taxon>
        <taxon>Atyidae</taxon>
        <taxon>Halocaridina</taxon>
    </lineage>
</organism>
<evidence type="ECO:0000256" key="2">
    <source>
        <dbReference type="ARBA" id="ARBA00022692"/>
    </source>
</evidence>
<reference evidence="7 8" key="1">
    <citation type="submission" date="2023-11" db="EMBL/GenBank/DDBJ databases">
        <title>Halocaridina rubra genome assembly.</title>
        <authorList>
            <person name="Smith C."/>
        </authorList>
    </citation>
    <scope>NUCLEOTIDE SEQUENCE [LARGE SCALE GENOMIC DNA]</scope>
    <source>
        <strain evidence="7">EP-1</strain>
        <tissue evidence="7">Whole</tissue>
    </source>
</reference>
<dbReference type="InterPro" id="IPR011531">
    <property type="entry name" value="HCO3_transpt-like_TM_dom"/>
</dbReference>
<name>A0AAN9A8E7_HALRR</name>
<dbReference type="InterPro" id="IPR003020">
    <property type="entry name" value="HCO3_transpt_euk"/>
</dbReference>
<sequence>MDFRQSLLEAGNEEEFKRLIIKHSQDLAEEQQMSNDKRIEMNHERGEDYEYQEKRCVFARGLREDLERRIPHYLSDYKDGVVGHKTVQKVISTTFFLYFACILPAIAFGVLNDHNTHGKIDVKRVIIGQVIGGVFWGVFSGQPLLIQLTTAPLAIYIKIIFYICEDFKLDFNAMYCLVGLWNSFFLIVYSLFDVSRLMRWSTRSTEEIFALFISIAFTNDAFNDVSKNPDFTPFTNHQTKYIINHLKHSSAHGPNNTINICLRHMRPQNIQAPNIPNYSHSHNALPIIRKYGVIVIILSPNKNPERPYSHHPLMLLSTS</sequence>
<dbReference type="PANTHER" id="PTHR11453">
    <property type="entry name" value="ANION EXCHANGE PROTEIN"/>
    <property type="match status" value="1"/>
</dbReference>
<dbReference type="Proteomes" id="UP001381693">
    <property type="component" value="Unassembled WGS sequence"/>
</dbReference>
<feature type="transmembrane region" description="Helical" evidence="5">
    <location>
        <begin position="90"/>
        <end position="110"/>
    </location>
</feature>
<feature type="transmembrane region" description="Helical" evidence="5">
    <location>
        <begin position="171"/>
        <end position="192"/>
    </location>
</feature>
<evidence type="ECO:0000256" key="5">
    <source>
        <dbReference type="SAM" id="Phobius"/>
    </source>
</evidence>
<accession>A0AAN9A8E7</accession>
<proteinExistence type="predicted"/>
<keyword evidence="8" id="KW-1185">Reference proteome</keyword>
<evidence type="ECO:0000256" key="1">
    <source>
        <dbReference type="ARBA" id="ARBA00004141"/>
    </source>
</evidence>
<dbReference type="FunFam" id="1.10.287.570:FF:000002">
    <property type="entry name" value="Solute carrier family 4 member 11"/>
    <property type="match status" value="1"/>
</dbReference>
<dbReference type="PANTHER" id="PTHR11453:SF127">
    <property type="entry name" value="SOLUTE CARRIER FAMILY 4 MEMBER 11"/>
    <property type="match status" value="1"/>
</dbReference>
<comment type="caution">
    <text evidence="7">The sequence shown here is derived from an EMBL/GenBank/DDBJ whole genome shotgun (WGS) entry which is preliminary data.</text>
</comment>
<dbReference type="GO" id="GO:0016323">
    <property type="term" value="C:basolateral plasma membrane"/>
    <property type="evidence" value="ECO:0007669"/>
    <property type="project" value="TreeGrafter"/>
</dbReference>
<dbReference type="GO" id="GO:0005452">
    <property type="term" value="F:solute:inorganic anion antiporter activity"/>
    <property type="evidence" value="ECO:0007669"/>
    <property type="project" value="InterPro"/>
</dbReference>
<keyword evidence="3 5" id="KW-1133">Transmembrane helix</keyword>
<keyword evidence="4 5" id="KW-0472">Membrane</keyword>
<feature type="domain" description="Bicarbonate transporter-like transmembrane" evidence="6">
    <location>
        <begin position="59"/>
        <end position="248"/>
    </location>
</feature>
<dbReference type="EMBL" id="JAXCGZ010012176">
    <property type="protein sequence ID" value="KAK7073732.1"/>
    <property type="molecule type" value="Genomic_DNA"/>
</dbReference>
<evidence type="ECO:0000256" key="4">
    <source>
        <dbReference type="ARBA" id="ARBA00023136"/>
    </source>
</evidence>
<dbReference type="AlphaFoldDB" id="A0AAN9A8E7"/>